<comment type="caution">
    <text evidence="2">The sequence shown here is derived from an EMBL/GenBank/DDBJ whole genome shotgun (WGS) entry which is preliminary data.</text>
</comment>
<dbReference type="GO" id="GO:0004114">
    <property type="term" value="F:3',5'-cyclic-nucleotide phosphodiesterase activity"/>
    <property type="evidence" value="ECO:0007669"/>
    <property type="project" value="InterPro"/>
</dbReference>
<reference evidence="2" key="2">
    <citation type="submission" date="2021-04" db="EMBL/GenBank/DDBJ databases">
        <authorList>
            <person name="Podell S."/>
        </authorList>
    </citation>
    <scope>NUCLEOTIDE SEQUENCE</scope>
    <source>
        <strain evidence="2">Hildebrandi</strain>
    </source>
</reference>
<organism evidence="2 3">
    <name type="scientific">Nitzschia inconspicua</name>
    <dbReference type="NCBI Taxonomy" id="303405"/>
    <lineage>
        <taxon>Eukaryota</taxon>
        <taxon>Sar</taxon>
        <taxon>Stramenopiles</taxon>
        <taxon>Ochrophyta</taxon>
        <taxon>Bacillariophyta</taxon>
        <taxon>Bacillariophyceae</taxon>
        <taxon>Bacillariophycidae</taxon>
        <taxon>Bacillariales</taxon>
        <taxon>Bacillariaceae</taxon>
        <taxon>Nitzschia</taxon>
    </lineage>
</organism>
<dbReference type="OrthoDB" id="189613at2759"/>
<reference evidence="2" key="1">
    <citation type="journal article" date="2021" name="Sci. Rep.">
        <title>Diploid genomic architecture of Nitzschia inconspicua, an elite biomass production diatom.</title>
        <authorList>
            <person name="Oliver A."/>
            <person name="Podell S."/>
            <person name="Pinowska A."/>
            <person name="Traller J.C."/>
            <person name="Smith S.R."/>
            <person name="McClure R."/>
            <person name="Beliaev A."/>
            <person name="Bohutskyi P."/>
            <person name="Hill E.A."/>
            <person name="Rabines A."/>
            <person name="Zheng H."/>
            <person name="Allen L.Z."/>
            <person name="Kuo A."/>
            <person name="Grigoriev I.V."/>
            <person name="Allen A.E."/>
            <person name="Hazlebeck D."/>
            <person name="Allen E.E."/>
        </authorList>
    </citation>
    <scope>NUCLEOTIDE SEQUENCE</scope>
    <source>
        <strain evidence="2">Hildebrandi</strain>
    </source>
</reference>
<proteinExistence type="predicted"/>
<evidence type="ECO:0000259" key="1">
    <source>
        <dbReference type="Pfam" id="PF00233"/>
    </source>
</evidence>
<accession>A0A9K3Q015</accession>
<evidence type="ECO:0000313" key="3">
    <source>
        <dbReference type="Proteomes" id="UP000693970"/>
    </source>
</evidence>
<feature type="domain" description="PDEase" evidence="1">
    <location>
        <begin position="8"/>
        <end position="133"/>
    </location>
</feature>
<dbReference type="Proteomes" id="UP000693970">
    <property type="component" value="Unassembled WGS sequence"/>
</dbReference>
<dbReference type="Pfam" id="PF00233">
    <property type="entry name" value="PDEase_I"/>
    <property type="match status" value="1"/>
</dbReference>
<dbReference type="InterPro" id="IPR002073">
    <property type="entry name" value="PDEase_catalytic_dom"/>
</dbReference>
<dbReference type="GO" id="GO:0007165">
    <property type="term" value="P:signal transduction"/>
    <property type="evidence" value="ECO:0007669"/>
    <property type="project" value="InterPro"/>
</dbReference>
<dbReference type="AlphaFoldDB" id="A0A9K3Q015"/>
<keyword evidence="3" id="KW-1185">Reference proteome</keyword>
<sequence length="596" mass="67872">MLGNYCRTDEYNRFRQLVVNCVMATDIVDKDLSAIRRSRWEVAFTEQANNNFSELTVNRRATIVIEHLIQASDVVHTMQHWHVYSEWNERLFQEMFNAYQKGRLDTNPADNWYEGEVAFFDYYIIPLAKKLHECGVFGVFSDEYLTYALKNRREWEQKGSCPQQDQVVFTLDIPVLIEPRAIREPLPLVPIFKYRMERQERHTMSLLLMVLVLLEHSILTTSLLPAGLTHKSSSFGTATNPSAWNTRITTTVLLMARKEIKSDEDLKQELFEYLQKRKEANADQAAQEAKGKVVGGTRGNPVLEYVSAAPVKEQIIEQAPNVFDYDELTKYGYSHVVTPIMKLKGGRRAVYDLMGMDPPPLLGPPPKKSAPELKIDRTGAEDKARYSGLKMGQILDDAAMAEALEKANKKAKEGKQLRPKLMEEEYVRPFSEKRNTGPRQTPDWTPERLDEYAKMQGRAQSWARRAKLGEFVKDPFESLDSPIEFRLYAVLTAWFVAFSFGRATPAFLRDVVGSWPDPDIHSLTDTLQVPALALALASMGSSIICGALLAPEKNRSVLVWAVKGFFGGPLAVRQLRELDELITLEDQQKKDAEAKR</sequence>
<protein>
    <submittedName>
        <fullName evidence="2">3'5'-cyclic nucleotide phosphodiesterase</fullName>
    </submittedName>
</protein>
<evidence type="ECO:0000313" key="2">
    <source>
        <dbReference type="EMBL" id="KAG7363179.1"/>
    </source>
</evidence>
<name>A0A9K3Q015_9STRA</name>
<dbReference type="EMBL" id="JAGRRH010000010">
    <property type="protein sequence ID" value="KAG7363179.1"/>
    <property type="molecule type" value="Genomic_DNA"/>
</dbReference>
<gene>
    <name evidence="2" type="ORF">IV203_026539</name>
</gene>